<dbReference type="PROSITE" id="PS51419">
    <property type="entry name" value="RAB"/>
    <property type="match status" value="1"/>
</dbReference>
<gene>
    <name evidence="3" type="ORF">TrVE_jg7919</name>
</gene>
<dbReference type="NCBIfam" id="TIGR00231">
    <property type="entry name" value="small_GTP"/>
    <property type="match status" value="1"/>
</dbReference>
<evidence type="ECO:0000256" key="2">
    <source>
        <dbReference type="ARBA" id="ARBA00023134"/>
    </source>
</evidence>
<comment type="caution">
    <text evidence="3">The sequence shown here is derived from an EMBL/GenBank/DDBJ whole genome shotgun (WGS) entry which is preliminary data.</text>
</comment>
<reference evidence="4" key="1">
    <citation type="journal article" date="2023" name="Commun. Biol.">
        <title>Genome analysis of Parmales, the sister group of diatoms, reveals the evolutionary specialization of diatoms from phago-mixotrophs to photoautotrophs.</title>
        <authorList>
            <person name="Ban H."/>
            <person name="Sato S."/>
            <person name="Yoshikawa S."/>
            <person name="Yamada K."/>
            <person name="Nakamura Y."/>
            <person name="Ichinomiya M."/>
            <person name="Sato N."/>
            <person name="Blanc-Mathieu R."/>
            <person name="Endo H."/>
            <person name="Kuwata A."/>
            <person name="Ogata H."/>
        </authorList>
    </citation>
    <scope>NUCLEOTIDE SEQUENCE [LARGE SCALE GENOMIC DNA]</scope>
    <source>
        <strain evidence="4">NIES 3699</strain>
    </source>
</reference>
<dbReference type="AlphaFoldDB" id="A0A9W7C3F3"/>
<dbReference type="InterPro" id="IPR001806">
    <property type="entry name" value="Small_GTPase"/>
</dbReference>
<evidence type="ECO:0000256" key="1">
    <source>
        <dbReference type="ARBA" id="ARBA00022741"/>
    </source>
</evidence>
<keyword evidence="2" id="KW-0342">GTP-binding</keyword>
<dbReference type="SUPFAM" id="SSF52540">
    <property type="entry name" value="P-loop containing nucleoside triphosphate hydrolases"/>
    <property type="match status" value="1"/>
</dbReference>
<dbReference type="PRINTS" id="PR00449">
    <property type="entry name" value="RASTRNSFRMNG"/>
</dbReference>
<sequence length="163" mass="18493">MPSGEVCVRLQIWDVAGQDRFEHLTRLTFQGASAVIIVCDLSRSKAIEKVRGWKEEVERKLGEVECLVVGNKIDLLSGSEGFLASTSLRTVCDSCGIKTVKISSAKEGEGVEDAFNYIIRKVYNEKNFMKVKKKNLDLRETRRVYKQEKDVTKLREEGWCTIS</sequence>
<dbReference type="Gene3D" id="3.40.50.300">
    <property type="entry name" value="P-loop containing nucleotide triphosphate hydrolases"/>
    <property type="match status" value="1"/>
</dbReference>
<dbReference type="CDD" id="cd00154">
    <property type="entry name" value="Rab"/>
    <property type="match status" value="1"/>
</dbReference>
<keyword evidence="1" id="KW-0547">Nucleotide-binding</keyword>
<accession>A0A9W7C3F3</accession>
<keyword evidence="4" id="KW-1185">Reference proteome</keyword>
<dbReference type="Proteomes" id="UP001165160">
    <property type="component" value="Unassembled WGS sequence"/>
</dbReference>
<dbReference type="InterPro" id="IPR005225">
    <property type="entry name" value="Small_GTP-bd"/>
</dbReference>
<protein>
    <submittedName>
        <fullName evidence="3">Uncharacterized protein</fullName>
    </submittedName>
</protein>
<dbReference type="SMART" id="SM00174">
    <property type="entry name" value="RHO"/>
    <property type="match status" value="1"/>
</dbReference>
<dbReference type="InterPro" id="IPR050227">
    <property type="entry name" value="Rab"/>
</dbReference>
<evidence type="ECO:0000313" key="4">
    <source>
        <dbReference type="Proteomes" id="UP001165160"/>
    </source>
</evidence>
<dbReference type="EMBL" id="BRXX01000202">
    <property type="protein sequence ID" value="GMH97538.1"/>
    <property type="molecule type" value="Genomic_DNA"/>
</dbReference>
<dbReference type="PANTHER" id="PTHR47977">
    <property type="entry name" value="RAS-RELATED PROTEIN RAB"/>
    <property type="match status" value="1"/>
</dbReference>
<evidence type="ECO:0000313" key="3">
    <source>
        <dbReference type="EMBL" id="GMH97538.1"/>
    </source>
</evidence>
<dbReference type="Pfam" id="PF00071">
    <property type="entry name" value="Ras"/>
    <property type="match status" value="1"/>
</dbReference>
<dbReference type="GO" id="GO:0003924">
    <property type="term" value="F:GTPase activity"/>
    <property type="evidence" value="ECO:0007669"/>
    <property type="project" value="InterPro"/>
</dbReference>
<name>A0A9W7C3F3_9STRA</name>
<proteinExistence type="predicted"/>
<dbReference type="SMART" id="SM00175">
    <property type="entry name" value="RAB"/>
    <property type="match status" value="1"/>
</dbReference>
<dbReference type="InterPro" id="IPR027417">
    <property type="entry name" value="P-loop_NTPase"/>
</dbReference>
<organism evidence="3 4">
    <name type="scientific">Triparma verrucosa</name>
    <dbReference type="NCBI Taxonomy" id="1606542"/>
    <lineage>
        <taxon>Eukaryota</taxon>
        <taxon>Sar</taxon>
        <taxon>Stramenopiles</taxon>
        <taxon>Ochrophyta</taxon>
        <taxon>Bolidophyceae</taxon>
        <taxon>Parmales</taxon>
        <taxon>Triparmaceae</taxon>
        <taxon>Triparma</taxon>
    </lineage>
</organism>
<dbReference type="GO" id="GO:0005525">
    <property type="term" value="F:GTP binding"/>
    <property type="evidence" value="ECO:0007669"/>
    <property type="project" value="UniProtKB-KW"/>
</dbReference>